<dbReference type="PANTHER" id="PTHR43662">
    <property type="match status" value="1"/>
</dbReference>
<gene>
    <name evidence="4" type="ORF">B0T19DRAFT_449687</name>
</gene>
<evidence type="ECO:0000256" key="1">
    <source>
        <dbReference type="SAM" id="MobiDB-lite"/>
    </source>
</evidence>
<accession>A0AAE0MCY6</accession>
<dbReference type="Proteomes" id="UP001286456">
    <property type="component" value="Unassembled WGS sequence"/>
</dbReference>
<evidence type="ECO:0000259" key="3">
    <source>
        <dbReference type="Pfam" id="PF09362"/>
    </source>
</evidence>
<organism evidence="4 5">
    <name type="scientific">Cercophora scortea</name>
    <dbReference type="NCBI Taxonomy" id="314031"/>
    <lineage>
        <taxon>Eukaryota</taxon>
        <taxon>Fungi</taxon>
        <taxon>Dikarya</taxon>
        <taxon>Ascomycota</taxon>
        <taxon>Pezizomycotina</taxon>
        <taxon>Sordariomycetes</taxon>
        <taxon>Sordariomycetidae</taxon>
        <taxon>Sordariales</taxon>
        <taxon>Lasiosphaeriaceae</taxon>
        <taxon>Cercophora</taxon>
    </lineage>
</organism>
<proteinExistence type="predicted"/>
<feature type="signal peptide" evidence="2">
    <location>
        <begin position="1"/>
        <end position="18"/>
    </location>
</feature>
<sequence>MKLNVPLAILATASGASAFWRMECRGRAGLLRIDPLVSPGEVGAHAHAVHGSSGFNEKATYDDLINGDCTSCAVTQDKSAYWAPGVYFKHSNGSYELVDQVGGMLAYYFLNKDASNPGGKITAFPKDFRMIAGDSLRRNYTIAGQDATQKDPEKSLWAALGQTSQVDLSQRAIGYNCLNYDIAPEPSLYRHYLPEKGYLDANCKDGIRIEIMFPSCWNGKDLDSTNHKDHVAYPDLVQDGGCPQGFDVKLPGLFYETIWATNNYQGVDGEFVIANGDVQGFGYHADFIMGWDDEAFLQSAVNTCTNLSGEIQDCPLFNIQSEEEQRSCKISVPSALSQEKVVGLVGDSLPGNVAIQYGPGPATAKNPGPQTATVAVPTVSYSQGVTSSGYPGLVFKETTTPSPIPASTPSSASSPEATDFAAAAAAPATTPAPTAPTDDGKYEVIRTEYVTSGNVVNEIIVKEAVEYVTVTTTTVTVSVPAKRAARREAAHAHRHLARGHGRPRV</sequence>
<dbReference type="AlphaFoldDB" id="A0AAE0MCY6"/>
<feature type="compositionally biased region" description="Low complexity" evidence="1">
    <location>
        <begin position="398"/>
        <end position="437"/>
    </location>
</feature>
<dbReference type="Pfam" id="PF09362">
    <property type="entry name" value="DUF1996"/>
    <property type="match status" value="1"/>
</dbReference>
<evidence type="ECO:0000313" key="5">
    <source>
        <dbReference type="Proteomes" id="UP001286456"/>
    </source>
</evidence>
<reference evidence="4" key="1">
    <citation type="journal article" date="2023" name="Mol. Phylogenet. Evol.">
        <title>Genome-scale phylogeny and comparative genomics of the fungal order Sordariales.</title>
        <authorList>
            <person name="Hensen N."/>
            <person name="Bonometti L."/>
            <person name="Westerberg I."/>
            <person name="Brannstrom I.O."/>
            <person name="Guillou S."/>
            <person name="Cros-Aarteil S."/>
            <person name="Calhoun S."/>
            <person name="Haridas S."/>
            <person name="Kuo A."/>
            <person name="Mondo S."/>
            <person name="Pangilinan J."/>
            <person name="Riley R."/>
            <person name="LaButti K."/>
            <person name="Andreopoulos B."/>
            <person name="Lipzen A."/>
            <person name="Chen C."/>
            <person name="Yan M."/>
            <person name="Daum C."/>
            <person name="Ng V."/>
            <person name="Clum A."/>
            <person name="Steindorff A."/>
            <person name="Ohm R.A."/>
            <person name="Martin F."/>
            <person name="Silar P."/>
            <person name="Natvig D.O."/>
            <person name="Lalanne C."/>
            <person name="Gautier V."/>
            <person name="Ament-Velasquez S.L."/>
            <person name="Kruys A."/>
            <person name="Hutchinson M.I."/>
            <person name="Powell A.J."/>
            <person name="Barry K."/>
            <person name="Miller A.N."/>
            <person name="Grigoriev I.V."/>
            <person name="Debuchy R."/>
            <person name="Gladieux P."/>
            <person name="Hiltunen Thoren M."/>
            <person name="Johannesson H."/>
        </authorList>
    </citation>
    <scope>NUCLEOTIDE SEQUENCE</scope>
    <source>
        <strain evidence="4">SMH4131-1</strain>
    </source>
</reference>
<feature type="region of interest" description="Disordered" evidence="1">
    <location>
        <begin position="394"/>
        <end position="439"/>
    </location>
</feature>
<keyword evidence="5" id="KW-1185">Reference proteome</keyword>
<evidence type="ECO:0000313" key="4">
    <source>
        <dbReference type="EMBL" id="KAK3327650.1"/>
    </source>
</evidence>
<dbReference type="InterPro" id="IPR018535">
    <property type="entry name" value="DUF1996"/>
</dbReference>
<evidence type="ECO:0000256" key="2">
    <source>
        <dbReference type="SAM" id="SignalP"/>
    </source>
</evidence>
<dbReference type="EMBL" id="JAUEPO010000003">
    <property type="protein sequence ID" value="KAK3327650.1"/>
    <property type="molecule type" value="Genomic_DNA"/>
</dbReference>
<dbReference type="PANTHER" id="PTHR43662:SF7">
    <property type="entry name" value="DUF1996 DOMAIN-CONTAINING PROTEIN"/>
    <property type="match status" value="1"/>
</dbReference>
<feature type="domain" description="DUF1996" evidence="3">
    <location>
        <begin position="34"/>
        <end position="291"/>
    </location>
</feature>
<protein>
    <recommendedName>
        <fullName evidence="3">DUF1996 domain-containing protein</fullName>
    </recommendedName>
</protein>
<name>A0AAE0MCY6_9PEZI</name>
<reference evidence="4" key="2">
    <citation type="submission" date="2023-06" db="EMBL/GenBank/DDBJ databases">
        <authorList>
            <consortium name="Lawrence Berkeley National Laboratory"/>
            <person name="Haridas S."/>
            <person name="Hensen N."/>
            <person name="Bonometti L."/>
            <person name="Westerberg I."/>
            <person name="Brannstrom I.O."/>
            <person name="Guillou S."/>
            <person name="Cros-Aarteil S."/>
            <person name="Calhoun S."/>
            <person name="Kuo A."/>
            <person name="Mondo S."/>
            <person name="Pangilinan J."/>
            <person name="Riley R."/>
            <person name="Labutti K."/>
            <person name="Andreopoulos B."/>
            <person name="Lipzen A."/>
            <person name="Chen C."/>
            <person name="Yanf M."/>
            <person name="Daum C."/>
            <person name="Ng V."/>
            <person name="Clum A."/>
            <person name="Steindorff A."/>
            <person name="Ohm R."/>
            <person name="Martin F."/>
            <person name="Silar P."/>
            <person name="Natvig D."/>
            <person name="Lalanne C."/>
            <person name="Gautier V."/>
            <person name="Ament-Velasquez S.L."/>
            <person name="Kruys A."/>
            <person name="Hutchinson M.I."/>
            <person name="Powell A.J."/>
            <person name="Barry K."/>
            <person name="Miller A.N."/>
            <person name="Grigoriev I.V."/>
            <person name="Debuchy R."/>
            <person name="Gladieux P."/>
            <person name="Thoren M.H."/>
            <person name="Johannesson H."/>
        </authorList>
    </citation>
    <scope>NUCLEOTIDE SEQUENCE</scope>
    <source>
        <strain evidence="4">SMH4131-1</strain>
    </source>
</reference>
<comment type="caution">
    <text evidence="4">The sequence shown here is derived from an EMBL/GenBank/DDBJ whole genome shotgun (WGS) entry which is preliminary data.</text>
</comment>
<feature type="chain" id="PRO_5041994693" description="DUF1996 domain-containing protein" evidence="2">
    <location>
        <begin position="19"/>
        <end position="505"/>
    </location>
</feature>
<keyword evidence="2" id="KW-0732">Signal</keyword>